<evidence type="ECO:0000313" key="4">
    <source>
        <dbReference type="Proteomes" id="UP001252270"/>
    </source>
</evidence>
<dbReference type="PANTHER" id="PTHR43689">
    <property type="entry name" value="HYDROLASE"/>
    <property type="match status" value="1"/>
</dbReference>
<keyword evidence="3" id="KW-0378">Hydrolase</keyword>
<name>A0ABU1GIK4_9GAMM</name>
<feature type="region of interest" description="Disordered" evidence="1">
    <location>
        <begin position="1"/>
        <end position="30"/>
    </location>
</feature>
<proteinExistence type="predicted"/>
<sequence>MQAVTLETPAGGIHAVRWRPETPEPAVPDPKEPPIVLLHDSLGCVGLWRDFPALLAHTTDREVIAYDRQGYGRSSPYPGPQPASFIADEPRDAFARVREHFALERFVALGHSVGGGMAVEVAGQHADGCQALITVAAQAFIEPRTLAGIREAEAAFAEPGALGRLERHHGDKAEWVLRSWVENWHSEAFEGWQLDAALARVSCPALAIHGEHDEYGSLAQPRRIAALTPGPADPVILPCGHVPHRECPERLAAIVAAFLAASN</sequence>
<dbReference type="InterPro" id="IPR000073">
    <property type="entry name" value="AB_hydrolase_1"/>
</dbReference>
<reference evidence="3 4" key="1">
    <citation type="submission" date="2023-04" db="EMBL/GenBank/DDBJ databases">
        <title>A long-awaited taxogenomic arrangement of the family Halomonadaceae.</title>
        <authorList>
            <person name="De La Haba R."/>
            <person name="Chuvochina M."/>
            <person name="Wittouck S."/>
            <person name="Arahal D.R."/>
            <person name="Sanchez-Porro C."/>
            <person name="Hugenholtz P."/>
            <person name="Ventosa A."/>
        </authorList>
    </citation>
    <scope>NUCLEOTIDE SEQUENCE [LARGE SCALE GENOMIC DNA]</scope>
    <source>
        <strain evidence="3 4">DSM 17332</strain>
    </source>
</reference>
<gene>
    <name evidence="3" type="ORF">QC820_03290</name>
</gene>
<evidence type="ECO:0000259" key="2">
    <source>
        <dbReference type="Pfam" id="PF00561"/>
    </source>
</evidence>
<dbReference type="Gene3D" id="3.40.50.1820">
    <property type="entry name" value="alpha/beta hydrolase"/>
    <property type="match status" value="1"/>
</dbReference>
<evidence type="ECO:0000313" key="3">
    <source>
        <dbReference type="EMBL" id="MDR5891826.1"/>
    </source>
</evidence>
<dbReference type="RefSeq" id="WP_309635751.1">
    <property type="nucleotide sequence ID" value="NZ_JARWAL010000002.1"/>
</dbReference>
<protein>
    <submittedName>
        <fullName evidence="3">Alpha/beta hydrolase</fullName>
    </submittedName>
</protein>
<dbReference type="PANTHER" id="PTHR43689:SF8">
    <property type="entry name" value="ALPHA_BETA-HYDROLASES SUPERFAMILY PROTEIN"/>
    <property type="match status" value="1"/>
</dbReference>
<dbReference type="Pfam" id="PF00561">
    <property type="entry name" value="Abhydrolase_1"/>
    <property type="match status" value="1"/>
</dbReference>
<comment type="caution">
    <text evidence="3">The sequence shown here is derived from an EMBL/GenBank/DDBJ whole genome shotgun (WGS) entry which is preliminary data.</text>
</comment>
<keyword evidence="4" id="KW-1185">Reference proteome</keyword>
<dbReference type="Proteomes" id="UP001252270">
    <property type="component" value="Unassembled WGS sequence"/>
</dbReference>
<accession>A0ABU1GIK4</accession>
<dbReference type="SUPFAM" id="SSF53474">
    <property type="entry name" value="alpha/beta-Hydrolases"/>
    <property type="match status" value="1"/>
</dbReference>
<evidence type="ECO:0000256" key="1">
    <source>
        <dbReference type="SAM" id="MobiDB-lite"/>
    </source>
</evidence>
<dbReference type="EMBL" id="JARWAL010000002">
    <property type="protein sequence ID" value="MDR5891826.1"/>
    <property type="molecule type" value="Genomic_DNA"/>
</dbReference>
<organism evidence="3 4">
    <name type="scientific">Halomonas mongoliensis</name>
    <dbReference type="NCBI Taxonomy" id="321265"/>
    <lineage>
        <taxon>Bacteria</taxon>
        <taxon>Pseudomonadati</taxon>
        <taxon>Pseudomonadota</taxon>
        <taxon>Gammaproteobacteria</taxon>
        <taxon>Oceanospirillales</taxon>
        <taxon>Halomonadaceae</taxon>
        <taxon>Halomonas</taxon>
    </lineage>
</organism>
<dbReference type="GO" id="GO:0016787">
    <property type="term" value="F:hydrolase activity"/>
    <property type="evidence" value="ECO:0007669"/>
    <property type="project" value="UniProtKB-KW"/>
</dbReference>
<feature type="domain" description="AB hydrolase-1" evidence="2">
    <location>
        <begin position="33"/>
        <end position="244"/>
    </location>
</feature>
<dbReference type="InterPro" id="IPR029058">
    <property type="entry name" value="AB_hydrolase_fold"/>
</dbReference>